<evidence type="ECO:0000313" key="3">
    <source>
        <dbReference type="EMBL" id="NYD37438.1"/>
    </source>
</evidence>
<keyword evidence="4" id="KW-1185">Reference proteome</keyword>
<dbReference type="Pfam" id="PF07228">
    <property type="entry name" value="SpoIIE"/>
    <property type="match status" value="1"/>
</dbReference>
<dbReference type="InterPro" id="IPR052016">
    <property type="entry name" value="Bact_Sigma-Reg"/>
</dbReference>
<dbReference type="InterPro" id="IPR029016">
    <property type="entry name" value="GAF-like_dom_sf"/>
</dbReference>
<evidence type="ECO:0000313" key="4">
    <source>
        <dbReference type="Proteomes" id="UP000535890"/>
    </source>
</evidence>
<feature type="domain" description="PPM-type phosphatase" evidence="2">
    <location>
        <begin position="211"/>
        <end position="429"/>
    </location>
</feature>
<organism evidence="3 4">
    <name type="scientific">Actinomycetospora corticicola</name>
    <dbReference type="NCBI Taxonomy" id="663602"/>
    <lineage>
        <taxon>Bacteria</taxon>
        <taxon>Bacillati</taxon>
        <taxon>Actinomycetota</taxon>
        <taxon>Actinomycetes</taxon>
        <taxon>Pseudonocardiales</taxon>
        <taxon>Pseudonocardiaceae</taxon>
        <taxon>Actinomycetospora</taxon>
    </lineage>
</organism>
<dbReference type="PROSITE" id="PS51746">
    <property type="entry name" value="PPM_2"/>
    <property type="match status" value="1"/>
</dbReference>
<reference evidence="3 4" key="1">
    <citation type="submission" date="2020-07" db="EMBL/GenBank/DDBJ databases">
        <title>Sequencing the genomes of 1000 actinobacteria strains.</title>
        <authorList>
            <person name="Klenk H.-P."/>
        </authorList>
    </citation>
    <scope>NUCLEOTIDE SEQUENCE [LARGE SCALE GENOMIC DNA]</scope>
    <source>
        <strain evidence="3 4">DSM 45772</strain>
    </source>
</reference>
<dbReference type="Gene3D" id="3.30.450.40">
    <property type="match status" value="1"/>
</dbReference>
<dbReference type="Pfam" id="PF01590">
    <property type="entry name" value="GAF"/>
    <property type="match status" value="1"/>
</dbReference>
<dbReference type="SMART" id="SM00065">
    <property type="entry name" value="GAF"/>
    <property type="match status" value="1"/>
</dbReference>
<dbReference type="RefSeq" id="WP_179794995.1">
    <property type="nucleotide sequence ID" value="NZ_BAABHP010000025.1"/>
</dbReference>
<dbReference type="Proteomes" id="UP000535890">
    <property type="component" value="Unassembled WGS sequence"/>
</dbReference>
<dbReference type="InterPro" id="IPR001932">
    <property type="entry name" value="PPM-type_phosphatase-like_dom"/>
</dbReference>
<evidence type="ECO:0000259" key="2">
    <source>
        <dbReference type="PROSITE" id="PS51746"/>
    </source>
</evidence>
<proteinExistence type="predicted"/>
<dbReference type="SMART" id="SM00331">
    <property type="entry name" value="PP2C_SIG"/>
    <property type="match status" value="1"/>
</dbReference>
<accession>A0A7Y9DXM8</accession>
<dbReference type="GO" id="GO:0016791">
    <property type="term" value="F:phosphatase activity"/>
    <property type="evidence" value="ECO:0007669"/>
    <property type="project" value="TreeGrafter"/>
</dbReference>
<dbReference type="SUPFAM" id="SSF81606">
    <property type="entry name" value="PP2C-like"/>
    <property type="match status" value="1"/>
</dbReference>
<gene>
    <name evidence="3" type="ORF">BJ983_003540</name>
</gene>
<sequence length="440" mass="44844">MRGGTSSNAITRARLLDADADAALARLARLTASLTGAAAGVLWLVEDGRVLVRSRQDEHGAASGRPSTDDAVGRALCEAVLAVGDAVFTEDAGDPGRPVAGGIRAWAGLPVHDASGVVIGVLGALDVDPRRWSPHEREVLTTLAQAVTGEVALRTALADAEAGRLAATRHAADSERLAQLAEAHAAEVEEYAATLRESLLPARLPDFPGVEVAARFRAGTGGSVLGDFYDLIPTPAGWGAVVGDVCGKGPRAARTTALARSTVRAVGHTDEDAGAVLSALHGVLHVWFDQRPSFATAVYASMRPRGEDDGLEVDVASAGHPPAVLQRRDGTVSALSAGGRALGIRPEARVAVEPVILGLGDRLLLFTDGVTEARPAGGGEFEVEGLLAAVRASDPAGDASATADAVLAAVDVHADGAVLDDTVLVVIRAVHRGGATASGT</sequence>
<dbReference type="SUPFAM" id="SSF55781">
    <property type="entry name" value="GAF domain-like"/>
    <property type="match status" value="1"/>
</dbReference>
<evidence type="ECO:0000256" key="1">
    <source>
        <dbReference type="ARBA" id="ARBA00022801"/>
    </source>
</evidence>
<dbReference type="Gene3D" id="3.60.40.10">
    <property type="entry name" value="PPM-type phosphatase domain"/>
    <property type="match status" value="1"/>
</dbReference>
<dbReference type="EMBL" id="JACCBN010000001">
    <property type="protein sequence ID" value="NYD37438.1"/>
    <property type="molecule type" value="Genomic_DNA"/>
</dbReference>
<dbReference type="InterPro" id="IPR003018">
    <property type="entry name" value="GAF"/>
</dbReference>
<name>A0A7Y9DXM8_9PSEU</name>
<dbReference type="PANTHER" id="PTHR43156:SF2">
    <property type="entry name" value="STAGE II SPORULATION PROTEIN E"/>
    <property type="match status" value="1"/>
</dbReference>
<dbReference type="InterPro" id="IPR036457">
    <property type="entry name" value="PPM-type-like_dom_sf"/>
</dbReference>
<dbReference type="PANTHER" id="PTHR43156">
    <property type="entry name" value="STAGE II SPORULATION PROTEIN E-RELATED"/>
    <property type="match status" value="1"/>
</dbReference>
<keyword evidence="1" id="KW-0378">Hydrolase</keyword>
<dbReference type="AlphaFoldDB" id="A0A7Y9DXM8"/>
<comment type="caution">
    <text evidence="3">The sequence shown here is derived from an EMBL/GenBank/DDBJ whole genome shotgun (WGS) entry which is preliminary data.</text>
</comment>
<protein>
    <submittedName>
        <fullName evidence="3">Serine phosphatase RsbU (Regulator of sigma subunit)</fullName>
    </submittedName>
</protein>